<dbReference type="WBParaSite" id="SBAD_0001116101-mRNA-1">
    <property type="protein sequence ID" value="SBAD_0001116101-mRNA-1"/>
    <property type="gene ID" value="SBAD_0001116101"/>
</dbReference>
<sequence length="140" mass="14813">MQPVPPAFGETGQKFSGPPPPYGLNTDETPPPPGPQTAYAAPPPATAIIITETQPTLGPHPQDIQCPSCHNFVRTLCTPVAGLLTWLLCLLDKHGACLSMGGHPSHCRIIPSVTGDERDNVKPALGFIAYVNNSYDSVMS</sequence>
<dbReference type="AlphaFoldDB" id="A0A183J4I7"/>
<dbReference type="Pfam" id="PF10601">
    <property type="entry name" value="zf-LITAF-like"/>
    <property type="match status" value="1"/>
</dbReference>
<evidence type="ECO:0000256" key="1">
    <source>
        <dbReference type="SAM" id="MobiDB-lite"/>
    </source>
</evidence>
<gene>
    <name evidence="3" type="ORF">SBAD_LOCUS10785</name>
</gene>
<dbReference type="InterPro" id="IPR006629">
    <property type="entry name" value="LITAF"/>
</dbReference>
<name>A0A183J4I7_9BILA</name>
<organism evidence="5">
    <name type="scientific">Soboliphyme baturini</name>
    <dbReference type="NCBI Taxonomy" id="241478"/>
    <lineage>
        <taxon>Eukaryota</taxon>
        <taxon>Metazoa</taxon>
        <taxon>Ecdysozoa</taxon>
        <taxon>Nematoda</taxon>
        <taxon>Enoplea</taxon>
        <taxon>Dorylaimia</taxon>
        <taxon>Dioctophymatida</taxon>
        <taxon>Dioctophymatoidea</taxon>
        <taxon>Soboliphymatidae</taxon>
        <taxon>Soboliphyme</taxon>
    </lineage>
</organism>
<evidence type="ECO:0000313" key="3">
    <source>
        <dbReference type="EMBL" id="VDP34660.1"/>
    </source>
</evidence>
<accession>A0A183J4I7</accession>
<evidence type="ECO:0000259" key="2">
    <source>
        <dbReference type="Pfam" id="PF10601"/>
    </source>
</evidence>
<dbReference type="Proteomes" id="UP000270296">
    <property type="component" value="Unassembled WGS sequence"/>
</dbReference>
<protein>
    <submittedName>
        <fullName evidence="5">LITAF domain-containing protein</fullName>
    </submittedName>
</protein>
<reference evidence="5" key="1">
    <citation type="submission" date="2016-06" db="UniProtKB">
        <authorList>
            <consortium name="WormBaseParasite"/>
        </authorList>
    </citation>
    <scope>IDENTIFICATION</scope>
</reference>
<reference evidence="3 4" key="2">
    <citation type="submission" date="2018-11" db="EMBL/GenBank/DDBJ databases">
        <authorList>
            <consortium name="Pathogen Informatics"/>
        </authorList>
    </citation>
    <scope>NUCLEOTIDE SEQUENCE [LARGE SCALE GENOMIC DNA]</scope>
</reference>
<dbReference type="OrthoDB" id="5599753at2759"/>
<evidence type="ECO:0000313" key="5">
    <source>
        <dbReference type="WBParaSite" id="SBAD_0001116101-mRNA-1"/>
    </source>
</evidence>
<feature type="domain" description="LITAF" evidence="2">
    <location>
        <begin position="59"/>
        <end position="91"/>
    </location>
</feature>
<proteinExistence type="predicted"/>
<feature type="compositionally biased region" description="Pro residues" evidence="1">
    <location>
        <begin position="29"/>
        <end position="41"/>
    </location>
</feature>
<evidence type="ECO:0000313" key="4">
    <source>
        <dbReference type="Proteomes" id="UP000270296"/>
    </source>
</evidence>
<keyword evidence="4" id="KW-1185">Reference proteome</keyword>
<feature type="region of interest" description="Disordered" evidence="1">
    <location>
        <begin position="1"/>
        <end position="41"/>
    </location>
</feature>
<dbReference type="EMBL" id="UZAM01014569">
    <property type="protein sequence ID" value="VDP34660.1"/>
    <property type="molecule type" value="Genomic_DNA"/>
</dbReference>